<keyword evidence="5 7" id="KW-1133">Transmembrane helix</keyword>
<comment type="subcellular location">
    <subcellularLocation>
        <location evidence="1">Cell membrane</location>
        <topology evidence="1">Multi-pass membrane protein</topology>
    </subcellularLocation>
</comment>
<feature type="transmembrane region" description="Helical" evidence="7">
    <location>
        <begin position="398"/>
        <end position="415"/>
    </location>
</feature>
<dbReference type="SUPFAM" id="SSF103473">
    <property type="entry name" value="MFS general substrate transporter"/>
    <property type="match status" value="1"/>
</dbReference>
<keyword evidence="4 7" id="KW-0812">Transmembrane</keyword>
<dbReference type="Gene3D" id="1.20.1250.20">
    <property type="entry name" value="MFS general substrate transporter like domains"/>
    <property type="match status" value="1"/>
</dbReference>
<proteinExistence type="predicted"/>
<dbReference type="InterPro" id="IPR036259">
    <property type="entry name" value="MFS_trans_sf"/>
</dbReference>
<evidence type="ECO:0000256" key="3">
    <source>
        <dbReference type="ARBA" id="ARBA00022475"/>
    </source>
</evidence>
<evidence type="ECO:0000313" key="9">
    <source>
        <dbReference type="EMBL" id="MFC6355721.1"/>
    </source>
</evidence>
<dbReference type="RefSeq" id="WP_386728919.1">
    <property type="nucleotide sequence ID" value="NZ_JBHSTP010000001.1"/>
</dbReference>
<protein>
    <submittedName>
        <fullName evidence="9">MFS transporter</fullName>
    </submittedName>
</protein>
<evidence type="ECO:0000259" key="8">
    <source>
        <dbReference type="PROSITE" id="PS50850"/>
    </source>
</evidence>
<evidence type="ECO:0000256" key="1">
    <source>
        <dbReference type="ARBA" id="ARBA00004651"/>
    </source>
</evidence>
<dbReference type="InterPro" id="IPR011701">
    <property type="entry name" value="MFS"/>
</dbReference>
<evidence type="ECO:0000256" key="2">
    <source>
        <dbReference type="ARBA" id="ARBA00022448"/>
    </source>
</evidence>
<feature type="transmembrane region" description="Helical" evidence="7">
    <location>
        <begin position="295"/>
        <end position="320"/>
    </location>
</feature>
<feature type="transmembrane region" description="Helical" evidence="7">
    <location>
        <begin position="351"/>
        <end position="377"/>
    </location>
</feature>
<feature type="transmembrane region" description="Helical" evidence="7">
    <location>
        <begin position="194"/>
        <end position="213"/>
    </location>
</feature>
<feature type="transmembrane region" description="Helical" evidence="7">
    <location>
        <begin position="12"/>
        <end position="32"/>
    </location>
</feature>
<evidence type="ECO:0000256" key="5">
    <source>
        <dbReference type="ARBA" id="ARBA00022989"/>
    </source>
</evidence>
<comment type="caution">
    <text evidence="9">The sequence shown here is derived from an EMBL/GenBank/DDBJ whole genome shotgun (WGS) entry which is preliminary data.</text>
</comment>
<dbReference type="PROSITE" id="PS50850">
    <property type="entry name" value="MFS"/>
    <property type="match status" value="1"/>
</dbReference>
<evidence type="ECO:0000256" key="7">
    <source>
        <dbReference type="SAM" id="Phobius"/>
    </source>
</evidence>
<feature type="domain" description="Major facilitator superfamily (MFS) profile" evidence="8">
    <location>
        <begin position="8"/>
        <end position="492"/>
    </location>
</feature>
<evidence type="ECO:0000256" key="4">
    <source>
        <dbReference type="ARBA" id="ARBA00022692"/>
    </source>
</evidence>
<organism evidence="9 10">
    <name type="scientific">Luethyella okanaganae</name>
    <dbReference type="NCBI Taxonomy" id="69372"/>
    <lineage>
        <taxon>Bacteria</taxon>
        <taxon>Bacillati</taxon>
        <taxon>Actinomycetota</taxon>
        <taxon>Actinomycetes</taxon>
        <taxon>Micrococcales</taxon>
        <taxon>Microbacteriaceae</taxon>
        <taxon>Luethyella</taxon>
    </lineage>
</organism>
<keyword evidence="10" id="KW-1185">Reference proteome</keyword>
<feature type="transmembrane region" description="Helical" evidence="7">
    <location>
        <begin position="74"/>
        <end position="93"/>
    </location>
</feature>
<feature type="transmembrane region" description="Helical" evidence="7">
    <location>
        <begin position="219"/>
        <end position="242"/>
    </location>
</feature>
<keyword evidence="2" id="KW-0813">Transport</keyword>
<feature type="transmembrane region" description="Helical" evidence="7">
    <location>
        <begin position="263"/>
        <end position="283"/>
    </location>
</feature>
<gene>
    <name evidence="9" type="ORF">ACFQB0_06330</name>
</gene>
<dbReference type="Proteomes" id="UP001596306">
    <property type="component" value="Unassembled WGS sequence"/>
</dbReference>
<feature type="transmembrane region" description="Helical" evidence="7">
    <location>
        <begin position="469"/>
        <end position="487"/>
    </location>
</feature>
<keyword evidence="3" id="KW-1003">Cell membrane</keyword>
<feature type="transmembrane region" description="Helical" evidence="7">
    <location>
        <begin position="327"/>
        <end position="345"/>
    </location>
</feature>
<evidence type="ECO:0000256" key="6">
    <source>
        <dbReference type="ARBA" id="ARBA00023136"/>
    </source>
</evidence>
<name>A0ABW1VCT6_9MICO</name>
<accession>A0ABW1VCT6</accession>
<feature type="transmembrane region" description="Helical" evidence="7">
    <location>
        <begin position="44"/>
        <end position="62"/>
    </location>
</feature>
<sequence length="563" mass="58438">MNTRQRLALTTLLLPVVIVSMDLTVLYLAVPALSEDLRPTGSQLLWIMDVYGFVLAALLIPAGRIGDRIGRRRLLVVGAVLFGLASVAAAFSTSAEWLIFARATMGVGGATLMPSTLALIRTTFTDERQRARAIGLWTAAFAAGGALGPVVAGGLLAFFPWGSAFIINAPAVVLLLVGLRLWVSESRADTTAPLPLVGALIGLTLVLSAMALLKQSTSGVWGMIEWLLLAVTLAAGAGFLWHQRRARHPLIDRELIRVPGVRLGLLVVAVGMFALTGPSMSLAQYLQLVLGLSPLLASLAMIPMAVFGIGGAILASILIAQLSKPRVIVLGLVAASIGLFGIALATPTQSLVLVLSGGVVLSIGVTAFLSLATDLTVAAAPSDHAGSTSALSETGSELGAALSIAILGSAASVVYRSTLSLPLGLDAADAEQAGQSLHNAVATADTLPTEMSGTLLEAAQSAFNAGQSAITTGAAFLLLALACVVMATTRGRVPSNEADVDTADLTVPLARQCSVTVEVPERDDNGRALIPMQAKPPRVAFRRTRTAAMRLFQFQRGRLDGWL</sequence>
<dbReference type="InterPro" id="IPR020846">
    <property type="entry name" value="MFS_dom"/>
</dbReference>
<dbReference type="CDD" id="cd17321">
    <property type="entry name" value="MFS_MMR_MDR_like"/>
    <property type="match status" value="1"/>
</dbReference>
<dbReference type="Gene3D" id="1.20.1720.10">
    <property type="entry name" value="Multidrug resistance protein D"/>
    <property type="match status" value="1"/>
</dbReference>
<reference evidence="10" key="1">
    <citation type="journal article" date="2019" name="Int. J. Syst. Evol. Microbiol.">
        <title>The Global Catalogue of Microorganisms (GCM) 10K type strain sequencing project: providing services to taxonomists for standard genome sequencing and annotation.</title>
        <authorList>
            <consortium name="The Broad Institute Genomics Platform"/>
            <consortium name="The Broad Institute Genome Sequencing Center for Infectious Disease"/>
            <person name="Wu L."/>
            <person name="Ma J."/>
        </authorList>
    </citation>
    <scope>NUCLEOTIDE SEQUENCE [LARGE SCALE GENOMIC DNA]</scope>
    <source>
        <strain evidence="10">CCUG 43304</strain>
    </source>
</reference>
<feature type="transmembrane region" description="Helical" evidence="7">
    <location>
        <begin position="99"/>
        <end position="122"/>
    </location>
</feature>
<dbReference type="EMBL" id="JBHSTP010000001">
    <property type="protein sequence ID" value="MFC6355721.1"/>
    <property type="molecule type" value="Genomic_DNA"/>
</dbReference>
<feature type="transmembrane region" description="Helical" evidence="7">
    <location>
        <begin position="165"/>
        <end position="182"/>
    </location>
</feature>
<feature type="transmembrane region" description="Helical" evidence="7">
    <location>
        <begin position="134"/>
        <end position="159"/>
    </location>
</feature>
<dbReference type="PANTHER" id="PTHR42718:SF47">
    <property type="entry name" value="METHYL VIOLOGEN RESISTANCE PROTEIN SMVA"/>
    <property type="match status" value="1"/>
</dbReference>
<dbReference type="Pfam" id="PF07690">
    <property type="entry name" value="MFS_1"/>
    <property type="match status" value="1"/>
</dbReference>
<keyword evidence="6 7" id="KW-0472">Membrane</keyword>
<evidence type="ECO:0000313" key="10">
    <source>
        <dbReference type="Proteomes" id="UP001596306"/>
    </source>
</evidence>
<dbReference type="PANTHER" id="PTHR42718">
    <property type="entry name" value="MAJOR FACILITATOR SUPERFAMILY MULTIDRUG TRANSPORTER MFSC"/>
    <property type="match status" value="1"/>
</dbReference>